<comment type="caution">
    <text evidence="1">The sequence shown here is derived from an EMBL/GenBank/DDBJ whole genome shotgun (WGS) entry which is preliminary data.</text>
</comment>
<name>A0ABD7NKW3_KLEPN</name>
<protein>
    <recommendedName>
        <fullName evidence="3">GNAT family N-acetyltransferase</fullName>
    </recommendedName>
</protein>
<accession>A0ABD7NKW3</accession>
<evidence type="ECO:0008006" key="3">
    <source>
        <dbReference type="Google" id="ProtNLM"/>
    </source>
</evidence>
<dbReference type="Proteomes" id="UP000259497">
    <property type="component" value="Unassembled WGS sequence"/>
</dbReference>
<dbReference type="EMBL" id="UIXM01000001">
    <property type="protein sequence ID" value="SVS23897.1"/>
    <property type="molecule type" value="Genomic_DNA"/>
</dbReference>
<organism evidence="1 2">
    <name type="scientific">Klebsiella pneumoniae</name>
    <dbReference type="NCBI Taxonomy" id="573"/>
    <lineage>
        <taxon>Bacteria</taxon>
        <taxon>Pseudomonadati</taxon>
        <taxon>Pseudomonadota</taxon>
        <taxon>Gammaproteobacteria</taxon>
        <taxon>Enterobacterales</taxon>
        <taxon>Enterobacteriaceae</taxon>
        <taxon>Klebsiella/Raoultella group</taxon>
        <taxon>Klebsiella</taxon>
        <taxon>Klebsiella pneumoniae complex</taxon>
    </lineage>
</organism>
<reference evidence="1 2" key="1">
    <citation type="submission" date="2018-08" db="EMBL/GenBank/DDBJ databases">
        <authorList>
            <consortium name="Pathogen Informatics"/>
        </authorList>
    </citation>
    <scope>NUCLEOTIDE SEQUENCE [LARGE SCALE GENOMIC DNA]</scope>
    <source>
        <strain evidence="1 2">EuSCAPE_GR114</strain>
    </source>
</reference>
<proteinExistence type="predicted"/>
<evidence type="ECO:0000313" key="2">
    <source>
        <dbReference type="Proteomes" id="UP000259497"/>
    </source>
</evidence>
<gene>
    <name evidence="1" type="ORF">SAMEA3649733_00546</name>
</gene>
<evidence type="ECO:0000313" key="1">
    <source>
        <dbReference type="EMBL" id="SVS23897.1"/>
    </source>
</evidence>
<dbReference type="AlphaFoldDB" id="A0ABD7NKW3"/>
<dbReference type="RefSeq" id="WP_060528050.1">
    <property type="nucleotide sequence ID" value="NZ_BQGY01000100.1"/>
</dbReference>
<sequence length="152" mass="17091">MKKICIDLQGSPILGMLPQQGDFASVRDEFDASNRYDQALNFDDISVVTLVSEGKIIGFCSYFFHAFNLNENERIMTTTIDSVFIIESERKKSLSKILARYVACELLEFESSDEPCGCHLTHESTSNIVSQEGGRFVGDVYRIFSALKTIKV</sequence>